<accession>A0A4P6FKH8</accession>
<gene>
    <name evidence="3" type="ORF">ET445_15290</name>
</gene>
<dbReference type="PANTHER" id="PTHR18964">
    <property type="entry name" value="ROK (REPRESSOR, ORF, KINASE) FAMILY"/>
    <property type="match status" value="1"/>
</dbReference>
<dbReference type="InterPro" id="IPR043129">
    <property type="entry name" value="ATPase_NBD"/>
</dbReference>
<reference evidence="3 4" key="1">
    <citation type="submission" date="2019-01" db="EMBL/GenBank/DDBJ databases">
        <title>Genome sequencing of strain FW100M-8.</title>
        <authorList>
            <person name="Heo J."/>
            <person name="Kim S.-J."/>
            <person name="Kim J.-S."/>
            <person name="Hong S.-B."/>
            <person name="Kwon S.-W."/>
        </authorList>
    </citation>
    <scope>NUCLEOTIDE SEQUENCE [LARGE SCALE GENOMIC DNA]</scope>
    <source>
        <strain evidence="3 4">FW100M-8</strain>
    </source>
</reference>
<evidence type="ECO:0000313" key="4">
    <source>
        <dbReference type="Proteomes" id="UP000291259"/>
    </source>
</evidence>
<feature type="compositionally biased region" description="Low complexity" evidence="2">
    <location>
        <begin position="430"/>
        <end position="446"/>
    </location>
</feature>
<dbReference type="Gene3D" id="3.30.420.40">
    <property type="match status" value="2"/>
</dbReference>
<dbReference type="SUPFAM" id="SSF53067">
    <property type="entry name" value="Actin-like ATPase domain"/>
    <property type="match status" value="1"/>
</dbReference>
<protein>
    <submittedName>
        <fullName evidence="3">ROK family transcriptional regulator</fullName>
    </submittedName>
</protein>
<dbReference type="Pfam" id="PF00480">
    <property type="entry name" value="ROK"/>
    <property type="match status" value="1"/>
</dbReference>
<evidence type="ECO:0000256" key="1">
    <source>
        <dbReference type="ARBA" id="ARBA00006479"/>
    </source>
</evidence>
<dbReference type="InterPro" id="IPR036388">
    <property type="entry name" value="WH-like_DNA-bd_sf"/>
</dbReference>
<feature type="region of interest" description="Disordered" evidence="2">
    <location>
        <begin position="1"/>
        <end position="44"/>
    </location>
</feature>
<feature type="compositionally biased region" description="Basic and acidic residues" evidence="2">
    <location>
        <begin position="1"/>
        <end position="26"/>
    </location>
</feature>
<comment type="similarity">
    <text evidence="1">Belongs to the ROK (NagC/XylR) family.</text>
</comment>
<dbReference type="Proteomes" id="UP000291259">
    <property type="component" value="Chromosome"/>
</dbReference>
<organism evidence="3 4">
    <name type="scientific">Agromyces protaetiae</name>
    <dbReference type="NCBI Taxonomy" id="2509455"/>
    <lineage>
        <taxon>Bacteria</taxon>
        <taxon>Bacillati</taxon>
        <taxon>Actinomycetota</taxon>
        <taxon>Actinomycetes</taxon>
        <taxon>Micrococcales</taxon>
        <taxon>Microbacteriaceae</taxon>
        <taxon>Agromyces</taxon>
    </lineage>
</organism>
<keyword evidence="4" id="KW-1185">Reference proteome</keyword>
<feature type="region of interest" description="Disordered" evidence="2">
    <location>
        <begin position="78"/>
        <end position="113"/>
    </location>
</feature>
<dbReference type="SUPFAM" id="SSF46785">
    <property type="entry name" value="Winged helix' DNA-binding domain"/>
    <property type="match status" value="1"/>
</dbReference>
<dbReference type="PANTHER" id="PTHR18964:SF149">
    <property type="entry name" value="BIFUNCTIONAL UDP-N-ACETYLGLUCOSAMINE 2-EPIMERASE_N-ACETYLMANNOSAMINE KINASE"/>
    <property type="match status" value="1"/>
</dbReference>
<dbReference type="Gene3D" id="1.10.10.10">
    <property type="entry name" value="Winged helix-like DNA-binding domain superfamily/Winged helix DNA-binding domain"/>
    <property type="match status" value="1"/>
</dbReference>
<sequence length="446" mass="47498">MAQPDERRGRRDRRRDTLRERTRGSDEPGGDVEQPGADVRHAPRDIRVLLAVGRPRHRDRVHGPLRGRREFCRAVRTRRRPTTRRLRPRQPPRCMNARRRPPGTASAQGTPSWLGAVNDRVGLAALLDHGPLTRIGICEIVGVSKPTASLMMTRLIAAGVVEERGTVAGSPGRNAVVYAARLDRPLGVAIDIDAHELRAAVVDAAGTAHPVVRTTLPSETSERDAVREVERAILDASQAAGTEASEVRTVVIGTAGYVDPGGRGELFTETLPNWPQTGLRDTLESALERTVYIENDVNLAAIAEREFGAGREHAEFALLWLGNGVGASFDLSGELYRGTFGGAGEIGFLSVPAEALALAPDAHTLQDLVGGDAVEELRADASGPEFVDALAKRIALAVLPSSRSSTPAGSCSRGRLRPSAVPTSRPPSNARSAGSAAGIPPSSRPA</sequence>
<dbReference type="KEGG" id="agf:ET445_15290"/>
<evidence type="ECO:0000313" key="3">
    <source>
        <dbReference type="EMBL" id="QAY74487.1"/>
    </source>
</evidence>
<dbReference type="OrthoDB" id="3523179at2"/>
<evidence type="ECO:0000256" key="2">
    <source>
        <dbReference type="SAM" id="MobiDB-lite"/>
    </source>
</evidence>
<proteinExistence type="inferred from homology"/>
<dbReference type="EMBL" id="CP035491">
    <property type="protein sequence ID" value="QAY74487.1"/>
    <property type="molecule type" value="Genomic_DNA"/>
</dbReference>
<dbReference type="InterPro" id="IPR000600">
    <property type="entry name" value="ROK"/>
</dbReference>
<feature type="region of interest" description="Disordered" evidence="2">
    <location>
        <begin position="402"/>
        <end position="446"/>
    </location>
</feature>
<name>A0A4P6FKH8_9MICO</name>
<dbReference type="AlphaFoldDB" id="A0A4P6FKH8"/>
<dbReference type="CDD" id="cd23763">
    <property type="entry name" value="ASKHA_ATPase_ROK"/>
    <property type="match status" value="1"/>
</dbReference>
<feature type="compositionally biased region" description="Basic residues" evidence="2">
    <location>
        <begin position="78"/>
        <end position="101"/>
    </location>
</feature>
<dbReference type="InterPro" id="IPR036390">
    <property type="entry name" value="WH_DNA-bd_sf"/>
</dbReference>